<organism evidence="2 3">
    <name type="scientific">Chitinophaga japonensis</name>
    <name type="common">Flexibacter japonensis</name>
    <dbReference type="NCBI Taxonomy" id="104662"/>
    <lineage>
        <taxon>Bacteria</taxon>
        <taxon>Pseudomonadati</taxon>
        <taxon>Bacteroidota</taxon>
        <taxon>Chitinophagia</taxon>
        <taxon>Chitinophagales</taxon>
        <taxon>Chitinophagaceae</taxon>
        <taxon>Chitinophaga</taxon>
    </lineage>
</organism>
<feature type="transmembrane region" description="Helical" evidence="1">
    <location>
        <begin position="83"/>
        <end position="101"/>
    </location>
</feature>
<gene>
    <name evidence="2" type="ORF">LX66_5138</name>
</gene>
<comment type="caution">
    <text evidence="2">The sequence shown here is derived from an EMBL/GenBank/DDBJ whole genome shotgun (WGS) entry which is preliminary data.</text>
</comment>
<keyword evidence="1" id="KW-0812">Transmembrane</keyword>
<reference evidence="2 3" key="1">
    <citation type="journal article" date="2013" name="Stand. Genomic Sci.">
        <title>Genomic Encyclopedia of Type Strains, Phase I: The one thousand microbial genomes (KMG-I) project.</title>
        <authorList>
            <person name="Kyrpides N.C."/>
            <person name="Woyke T."/>
            <person name="Eisen J.A."/>
            <person name="Garrity G."/>
            <person name="Lilburn T.G."/>
            <person name="Beck B.J."/>
            <person name="Whitman W.B."/>
            <person name="Hugenholtz P."/>
            <person name="Klenk H.P."/>
        </authorList>
    </citation>
    <scope>NUCLEOTIDE SEQUENCE [LARGE SCALE GENOMIC DNA]</scope>
    <source>
        <strain evidence="2 3">DSM 13484</strain>
    </source>
</reference>
<dbReference type="AlphaFoldDB" id="A0A562SNS8"/>
<dbReference type="RefSeq" id="WP_145718765.1">
    <property type="nucleotide sequence ID" value="NZ_BAAAFY010000006.1"/>
</dbReference>
<feature type="transmembrane region" description="Helical" evidence="1">
    <location>
        <begin position="49"/>
        <end position="71"/>
    </location>
</feature>
<keyword evidence="3" id="KW-1185">Reference proteome</keyword>
<accession>A0A562SNS8</accession>
<keyword evidence="1" id="KW-1133">Transmembrane helix</keyword>
<dbReference type="EMBL" id="VLLG01000006">
    <property type="protein sequence ID" value="TWI82564.1"/>
    <property type="molecule type" value="Genomic_DNA"/>
</dbReference>
<dbReference type="Proteomes" id="UP000316778">
    <property type="component" value="Unassembled WGS sequence"/>
</dbReference>
<evidence type="ECO:0000256" key="1">
    <source>
        <dbReference type="SAM" id="Phobius"/>
    </source>
</evidence>
<evidence type="ECO:0000313" key="3">
    <source>
        <dbReference type="Proteomes" id="UP000316778"/>
    </source>
</evidence>
<protein>
    <submittedName>
        <fullName evidence="2">Uncharacterized protein</fullName>
    </submittedName>
</protein>
<proteinExistence type="predicted"/>
<feature type="transmembrane region" description="Helical" evidence="1">
    <location>
        <begin position="6"/>
        <end position="28"/>
    </location>
</feature>
<keyword evidence="1" id="KW-0472">Membrane</keyword>
<sequence>MNFYLLSLLVHITGLTLLGGTVLIGYMMERRFWKLYGPDRSKALVVHDLGAKLGPIAAIGGALLILSGILLVMQTKGAFAEQLWFRVKMMLVLVLIVMSAVTGRQRKKTSAVITADTTEKSTATLARLERNITVYYLVQLAVVLAIFVLGVFKFN</sequence>
<name>A0A562SNS8_CHIJA</name>
<evidence type="ECO:0000313" key="2">
    <source>
        <dbReference type="EMBL" id="TWI82564.1"/>
    </source>
</evidence>
<dbReference type="OrthoDB" id="671232at2"/>
<feature type="transmembrane region" description="Helical" evidence="1">
    <location>
        <begin position="134"/>
        <end position="152"/>
    </location>
</feature>